<proteinExistence type="predicted"/>
<feature type="transmembrane region" description="Helical" evidence="2">
    <location>
        <begin position="413"/>
        <end position="433"/>
    </location>
</feature>
<protein>
    <submittedName>
        <fullName evidence="3">Variable surface protein Vir18, putative</fullName>
    </submittedName>
</protein>
<evidence type="ECO:0000256" key="1">
    <source>
        <dbReference type="SAM" id="MobiDB-lite"/>
    </source>
</evidence>
<keyword evidence="4" id="KW-1185">Reference proteome</keyword>
<keyword evidence="2" id="KW-0472">Membrane</keyword>
<dbReference type="PhylomeDB" id="A5KD08"/>
<dbReference type="GeneID" id="5471793"/>
<dbReference type="VEuPathDB" id="PlasmoDB:PVX_017145"/>
<feature type="compositionally biased region" description="Polar residues" evidence="1">
    <location>
        <begin position="201"/>
        <end position="221"/>
    </location>
</feature>
<keyword evidence="2" id="KW-0812">Transmembrane</keyword>
<feature type="compositionally biased region" description="Polar residues" evidence="1">
    <location>
        <begin position="268"/>
        <end position="285"/>
    </location>
</feature>
<gene>
    <name evidence="3" type="ORF">PVX_017145</name>
</gene>
<evidence type="ECO:0000313" key="4">
    <source>
        <dbReference type="Proteomes" id="UP000008333"/>
    </source>
</evidence>
<feature type="compositionally biased region" description="Polar residues" evidence="1">
    <location>
        <begin position="161"/>
        <end position="191"/>
    </location>
</feature>
<dbReference type="Proteomes" id="UP000008333">
    <property type="component" value="Unassembled WGS sequence"/>
</dbReference>
<dbReference type="InParanoid" id="A5KD08"/>
<feature type="region of interest" description="Disordered" evidence="1">
    <location>
        <begin position="101"/>
        <end position="287"/>
    </location>
</feature>
<dbReference type="RefSeq" id="XP_001612555.1">
    <property type="nucleotide sequence ID" value="XM_001612505.1"/>
</dbReference>
<dbReference type="KEGG" id="pvx:PVX_017145"/>
<accession>A5KD08</accession>
<dbReference type="AlphaFoldDB" id="A5KD08"/>
<evidence type="ECO:0000313" key="3">
    <source>
        <dbReference type="EMBL" id="EDL42762.1"/>
    </source>
</evidence>
<feature type="compositionally biased region" description="Polar residues" evidence="1">
    <location>
        <begin position="125"/>
        <end position="154"/>
    </location>
</feature>
<sequence length="478" mass="52549">MSWHFGRPNPVLEQFKNIKKRQCTDKYFAALNEIEQQIDKAVKIPPNKLYNSWNNISNLINNKNGELKECYEKQYIPRHLNKEDKIINFSKRCTKGGKCNNGNIQVKKPPVPKTGKKETCERGTNCENQIPSAGTEQITSKTRTAERNSITVSSPGPDPKSQVQKGTAGQESKNADVSTQPQQSISNTAPTIVSEVEVPAQSVNLDSSTSEENQAKTQPLSVSKPEENVLVTAARDNPVESITNGELDRGNSSEVSDSDKNIVPSKLLGNQTPSDNPHDQTNTDGKLNLGINFASQTNAHHNVDTAIVAEDVPPHGNTGERGPMDASAKGMVLDDVSNIIQHRGETTTSIKHLSGGCDNTSMAYADNENSPVRTLCNEGTREDVESFNDDNNILDTLKEFFVAIPNKDHIIQASAPMGIVMLLGLLFKFTPLWRVLTKKNRKKGAGIIEELNSVVQEPSIMDEERSIPFSYGSFEYSS</sequence>
<comment type="caution">
    <text evidence="3">The sequence shown here is derived from an EMBL/GenBank/DDBJ whole genome shotgun (WGS) entry which is preliminary data.</text>
</comment>
<name>A5KD08_PLAVS</name>
<dbReference type="EMBL" id="AAKM01000072">
    <property type="protein sequence ID" value="EDL42762.1"/>
    <property type="molecule type" value="Genomic_DNA"/>
</dbReference>
<organism evidence="3 4">
    <name type="scientific">Plasmodium vivax (strain Salvador I)</name>
    <dbReference type="NCBI Taxonomy" id="126793"/>
    <lineage>
        <taxon>Eukaryota</taxon>
        <taxon>Sar</taxon>
        <taxon>Alveolata</taxon>
        <taxon>Apicomplexa</taxon>
        <taxon>Aconoidasida</taxon>
        <taxon>Haemosporida</taxon>
        <taxon>Plasmodiidae</taxon>
        <taxon>Plasmodium</taxon>
        <taxon>Plasmodium (Plasmodium)</taxon>
    </lineage>
</organism>
<reference evidence="3 4" key="1">
    <citation type="journal article" date="2008" name="Nature">
        <title>Comparative genomics of the neglected human malaria parasite Plasmodium vivax.</title>
        <authorList>
            <person name="Carlton J.M."/>
            <person name="Adams J.H."/>
            <person name="Silva J.C."/>
            <person name="Bidwell S.L."/>
            <person name="Lorenzi H."/>
            <person name="Caler E."/>
            <person name="Crabtree J."/>
            <person name="Angiuoli S.V."/>
            <person name="Merino E.F."/>
            <person name="Amedeo P."/>
            <person name="Cheng Q."/>
            <person name="Coulson R.M."/>
            <person name="Crabb B.S."/>
            <person name="Del Portillo H.A."/>
            <person name="Essien K."/>
            <person name="Feldblyum T.V."/>
            <person name="Fernandez-Becerra C."/>
            <person name="Gilson P.R."/>
            <person name="Gueye A.H."/>
            <person name="Guo X."/>
            <person name="Kang'a S."/>
            <person name="Kooij T.W."/>
            <person name="Korsinczky M."/>
            <person name="Meyer E.V."/>
            <person name="Nene V."/>
            <person name="Paulsen I."/>
            <person name="White O."/>
            <person name="Ralph S.A."/>
            <person name="Ren Q."/>
            <person name="Sargeant T.J."/>
            <person name="Salzberg S.L."/>
            <person name="Stoeckert C.J."/>
            <person name="Sullivan S.A."/>
            <person name="Yamamoto M.M."/>
            <person name="Hoffman S.L."/>
            <person name="Wortman J.R."/>
            <person name="Gardner M.J."/>
            <person name="Galinski M.R."/>
            <person name="Barnwell J.W."/>
            <person name="Fraser-Liggett C.M."/>
        </authorList>
    </citation>
    <scope>NUCLEOTIDE SEQUENCE [LARGE SCALE GENOMIC DNA]</scope>
    <source>
        <strain evidence="3 4">Salvador I</strain>
    </source>
</reference>
<keyword evidence="2" id="KW-1133">Transmembrane helix</keyword>
<evidence type="ECO:0000256" key="2">
    <source>
        <dbReference type="SAM" id="Phobius"/>
    </source>
</evidence>